<dbReference type="Gene3D" id="1.25.40.10">
    <property type="entry name" value="Tetratricopeptide repeat domain"/>
    <property type="match status" value="3"/>
</dbReference>
<dbReference type="GO" id="GO:0009451">
    <property type="term" value="P:RNA modification"/>
    <property type="evidence" value="ECO:0007669"/>
    <property type="project" value="InterPro"/>
</dbReference>
<gene>
    <name evidence="3" type="ORF">NYM_LOCUS12312</name>
</gene>
<dbReference type="PANTHER" id="PTHR47926:SF526">
    <property type="entry name" value="PENTACOTRIPEPTIDE-REPEAT REGION OF PRORP DOMAIN-CONTAINING PROTEIN"/>
    <property type="match status" value="1"/>
</dbReference>
<feature type="repeat" description="PPR" evidence="2">
    <location>
        <begin position="266"/>
        <end position="301"/>
    </location>
</feature>
<evidence type="ECO:0008006" key="4">
    <source>
        <dbReference type="Google" id="ProtNLM"/>
    </source>
</evidence>
<keyword evidence="1" id="KW-0677">Repeat</keyword>
<feature type="repeat" description="PPR" evidence="2">
    <location>
        <begin position="129"/>
        <end position="159"/>
    </location>
</feature>
<dbReference type="FunFam" id="1.25.40.10:FF:000348">
    <property type="entry name" value="Pentatricopeptide repeat-containing protein chloroplastic"/>
    <property type="match status" value="1"/>
</dbReference>
<sequence length="429" mass="47349">MIRGFSGSGSPKRSFALLNEMQGQERKASKPDSFTFCFLLNACRSPSSVRCAQQIHGKVLRNGLVSDAHVKANLLNAYCEGRDLASARLMFDEMPERCTIDWNIMVRGYIKCGNPDAARSLFVEMPERSIISWTTMISGCAQSGRCKEALILFHQMQRSWGVEIDQVVLVSVLSACAELGALDLGRWVHTYADRMGFVRNVSLGNALVHMYSKCGLIDMAYRVFRNITGRTVVSWTAMINGFAMNGRSEEALNTFHCMQAAGVKPDGVTFIAVLGACAHAGSVKRGWDLFKSMTRAYGIEPQALHYGCMVDLLGRAGHLDEAQKLMESMPFGPNDVVWGALLAGCRTHEDVKRAELAAARLVEMEPENAASCLVLMANTFAAAQRWDDLVRLRNLMDMRGRRKPPGCSWIEVDDSSYGGTTEGTMIDEV</sequence>
<dbReference type="Pfam" id="PF20431">
    <property type="entry name" value="E_motif"/>
    <property type="match status" value="1"/>
</dbReference>
<dbReference type="Pfam" id="PF13041">
    <property type="entry name" value="PPR_2"/>
    <property type="match status" value="1"/>
</dbReference>
<reference evidence="3" key="1">
    <citation type="submission" date="2019-09" db="EMBL/GenBank/DDBJ databases">
        <authorList>
            <person name="Zhang L."/>
        </authorList>
    </citation>
    <scope>NUCLEOTIDE SEQUENCE</scope>
</reference>
<dbReference type="GO" id="GO:0003723">
    <property type="term" value="F:RNA binding"/>
    <property type="evidence" value="ECO:0007669"/>
    <property type="project" value="InterPro"/>
</dbReference>
<dbReference type="InterPro" id="IPR046960">
    <property type="entry name" value="PPR_At4g14850-like_plant"/>
</dbReference>
<dbReference type="EMBL" id="LR721780">
    <property type="protein sequence ID" value="VVW04421.1"/>
    <property type="molecule type" value="Genomic_DNA"/>
</dbReference>
<evidence type="ECO:0000313" key="3">
    <source>
        <dbReference type="EMBL" id="VVW04421.1"/>
    </source>
</evidence>
<dbReference type="Gramene" id="NC2G0033300.1">
    <property type="protein sequence ID" value="NC2G0033300.1:cds"/>
    <property type="gene ID" value="NC2G0033300"/>
</dbReference>
<dbReference type="PANTHER" id="PTHR47926">
    <property type="entry name" value="PENTATRICOPEPTIDE REPEAT-CONTAINING PROTEIN"/>
    <property type="match status" value="1"/>
</dbReference>
<dbReference type="NCBIfam" id="TIGR00756">
    <property type="entry name" value="PPR"/>
    <property type="match status" value="4"/>
</dbReference>
<evidence type="ECO:0000256" key="2">
    <source>
        <dbReference type="PROSITE-ProRule" id="PRU00708"/>
    </source>
</evidence>
<organism evidence="3">
    <name type="scientific">Nymphaea colorata</name>
    <name type="common">pocket water lily</name>
    <dbReference type="NCBI Taxonomy" id="210225"/>
    <lineage>
        <taxon>Eukaryota</taxon>
        <taxon>Viridiplantae</taxon>
        <taxon>Streptophyta</taxon>
        <taxon>Embryophyta</taxon>
        <taxon>Tracheophyta</taxon>
        <taxon>Spermatophyta</taxon>
        <taxon>Magnoliopsida</taxon>
        <taxon>Nymphaeales</taxon>
        <taxon>Nymphaeaceae</taxon>
        <taxon>Nymphaea</taxon>
    </lineage>
</organism>
<dbReference type="InterPro" id="IPR011990">
    <property type="entry name" value="TPR-like_helical_dom_sf"/>
</dbReference>
<name>A0A5K1AQX6_9MAGN</name>
<proteinExistence type="predicted"/>
<accession>A0A5K1AQX6</accession>
<dbReference type="FunFam" id="1.25.40.10:FF:000090">
    <property type="entry name" value="Pentatricopeptide repeat-containing protein, chloroplastic"/>
    <property type="match status" value="1"/>
</dbReference>
<feature type="repeat" description="PPR" evidence="2">
    <location>
        <begin position="231"/>
        <end position="265"/>
    </location>
</feature>
<dbReference type="AlphaFoldDB" id="A0A5K1AQX6"/>
<dbReference type="InterPro" id="IPR046848">
    <property type="entry name" value="E_motif"/>
</dbReference>
<dbReference type="Pfam" id="PF01535">
    <property type="entry name" value="PPR"/>
    <property type="match status" value="5"/>
</dbReference>
<evidence type="ECO:0000256" key="1">
    <source>
        <dbReference type="ARBA" id="ARBA00022737"/>
    </source>
</evidence>
<protein>
    <recommendedName>
        <fullName evidence="4">Pentacotripeptide-repeat region of PRORP domain-containing protein</fullName>
    </recommendedName>
</protein>
<feature type="repeat" description="PPR" evidence="2">
    <location>
        <begin position="98"/>
        <end position="128"/>
    </location>
</feature>
<dbReference type="InterPro" id="IPR002885">
    <property type="entry name" value="PPR_rpt"/>
</dbReference>
<dbReference type="PROSITE" id="PS51375">
    <property type="entry name" value="PPR"/>
    <property type="match status" value="4"/>
</dbReference>